<proteinExistence type="predicted"/>
<dbReference type="InParanoid" id="A0A078ANY2"/>
<protein>
    <submittedName>
        <fullName evidence="1">Uncharacterized protein</fullName>
    </submittedName>
</protein>
<organism evidence="1 2">
    <name type="scientific">Stylonychia lemnae</name>
    <name type="common">Ciliate</name>
    <dbReference type="NCBI Taxonomy" id="5949"/>
    <lineage>
        <taxon>Eukaryota</taxon>
        <taxon>Sar</taxon>
        <taxon>Alveolata</taxon>
        <taxon>Ciliophora</taxon>
        <taxon>Intramacronucleata</taxon>
        <taxon>Spirotrichea</taxon>
        <taxon>Stichotrichia</taxon>
        <taxon>Sporadotrichida</taxon>
        <taxon>Oxytrichidae</taxon>
        <taxon>Stylonychinae</taxon>
        <taxon>Stylonychia</taxon>
    </lineage>
</organism>
<evidence type="ECO:0000313" key="2">
    <source>
        <dbReference type="Proteomes" id="UP000039865"/>
    </source>
</evidence>
<evidence type="ECO:0000313" key="1">
    <source>
        <dbReference type="EMBL" id="CDW82668.1"/>
    </source>
</evidence>
<dbReference type="EMBL" id="CCKQ01011129">
    <property type="protein sequence ID" value="CDW82668.1"/>
    <property type="molecule type" value="Genomic_DNA"/>
</dbReference>
<keyword evidence="2" id="KW-1185">Reference proteome</keyword>
<dbReference type="AlphaFoldDB" id="A0A078ANY2"/>
<gene>
    <name evidence="1" type="primary">Contig15135.g16128</name>
    <name evidence="1" type="ORF">STYLEM_11701</name>
</gene>
<reference evidence="1 2" key="1">
    <citation type="submission" date="2014-06" db="EMBL/GenBank/DDBJ databases">
        <authorList>
            <person name="Swart Estienne"/>
        </authorList>
    </citation>
    <scope>NUCLEOTIDE SEQUENCE [LARGE SCALE GENOMIC DNA]</scope>
    <source>
        <strain evidence="1 2">130c</strain>
    </source>
</reference>
<dbReference type="Proteomes" id="UP000039865">
    <property type="component" value="Unassembled WGS sequence"/>
</dbReference>
<name>A0A078ANY2_STYLE</name>
<sequence>MSYDLQQNKALWTFKKQDDNIIESIKINSPSLSIIIFDQNKIFLYLEKQTGMFKAQFQITYEWLYDPFIMIYDKNGNGYLASNGNDVTNKVTVTFFLRVCLPDQDTFNLYIATVEDFLTNPKQMKFRGIQAYPYIYSDYRSVVNKSNGKYYMHGLVYQENGIFPQGFINEYKVDPSCNYQQPFLESATFSLVELNLDLSKETNFYFELQVLITQQSVGSITRIINTKVQSLFLDISSFKNVFNNKKPCQFQFQGLSQYVETPPSIIEPLKCFTGINCEQFLGIYQLKMPCKNSNSTLVMNFFNKEKNGLWYHEQKTFSQSSIVTLVKMKFNESSQHQQENGIQYEYQNIVTLGSQEDLIISSSFKLMIQVYWPCEIAKVNSSKPQNIYFQ</sequence>
<accession>A0A078ANY2</accession>